<evidence type="ECO:0000313" key="2">
    <source>
        <dbReference type="Proteomes" id="UP001066276"/>
    </source>
</evidence>
<organism evidence="1 2">
    <name type="scientific">Pleurodeles waltl</name>
    <name type="common">Iberian ribbed newt</name>
    <dbReference type="NCBI Taxonomy" id="8319"/>
    <lineage>
        <taxon>Eukaryota</taxon>
        <taxon>Metazoa</taxon>
        <taxon>Chordata</taxon>
        <taxon>Craniata</taxon>
        <taxon>Vertebrata</taxon>
        <taxon>Euteleostomi</taxon>
        <taxon>Amphibia</taxon>
        <taxon>Batrachia</taxon>
        <taxon>Caudata</taxon>
        <taxon>Salamandroidea</taxon>
        <taxon>Salamandridae</taxon>
        <taxon>Pleurodelinae</taxon>
        <taxon>Pleurodeles</taxon>
    </lineage>
</organism>
<dbReference type="GO" id="GO:0031146">
    <property type="term" value="P:SCF-dependent proteasomal ubiquitin-dependent protein catabolic process"/>
    <property type="evidence" value="ECO:0007669"/>
    <property type="project" value="TreeGrafter"/>
</dbReference>
<dbReference type="Proteomes" id="UP001066276">
    <property type="component" value="Chromosome 1_2"/>
</dbReference>
<dbReference type="Gene3D" id="3.80.10.10">
    <property type="entry name" value="Ribonuclease Inhibitor"/>
    <property type="match status" value="1"/>
</dbReference>
<dbReference type="InterPro" id="IPR032675">
    <property type="entry name" value="LRR_dom_sf"/>
</dbReference>
<dbReference type="AlphaFoldDB" id="A0AAV7WCL2"/>
<dbReference type="PANTHER" id="PTHR13318">
    <property type="entry name" value="PARTNER OF PAIRED, ISOFORM B-RELATED"/>
    <property type="match status" value="1"/>
</dbReference>
<comment type="caution">
    <text evidence="1">The sequence shown here is derived from an EMBL/GenBank/DDBJ whole genome shotgun (WGS) entry which is preliminary data.</text>
</comment>
<reference evidence="1" key="1">
    <citation type="journal article" date="2022" name="bioRxiv">
        <title>Sequencing and chromosome-scale assembly of the giantPleurodeles waltlgenome.</title>
        <authorList>
            <person name="Brown T."/>
            <person name="Elewa A."/>
            <person name="Iarovenko S."/>
            <person name="Subramanian E."/>
            <person name="Araus A.J."/>
            <person name="Petzold A."/>
            <person name="Susuki M."/>
            <person name="Suzuki K.-i.T."/>
            <person name="Hayashi T."/>
            <person name="Toyoda A."/>
            <person name="Oliveira C."/>
            <person name="Osipova E."/>
            <person name="Leigh N.D."/>
            <person name="Simon A."/>
            <person name="Yun M.H."/>
        </authorList>
    </citation>
    <scope>NUCLEOTIDE SEQUENCE</scope>
    <source>
        <strain evidence="1">20211129_DDA</strain>
        <tissue evidence="1">Liver</tissue>
    </source>
</reference>
<accession>A0AAV7WCL2</accession>
<name>A0AAV7WCL2_PLEWA</name>
<keyword evidence="2" id="KW-1185">Reference proteome</keyword>
<dbReference type="SMART" id="SM00367">
    <property type="entry name" value="LRR_CC"/>
    <property type="match status" value="2"/>
</dbReference>
<proteinExistence type="predicted"/>
<protein>
    <submittedName>
        <fullName evidence="1">Uncharacterized protein</fullName>
    </submittedName>
</protein>
<evidence type="ECO:0000313" key="1">
    <source>
        <dbReference type="EMBL" id="KAJ1211788.1"/>
    </source>
</evidence>
<sequence length="610" mass="67363">MKSTPSVGDVEKCCEANNGDDIVGISHDEGGPVRAAQEVEGAQPLTASEAAIPEARTATHSVKMPKKKGAQSLKSVCLHSIAQNMQSLWVKDYADNYIDEYHFRYIMGPFNELAGALVQELLVLLGESRRLTRASLHLLLLPHLTNLSLRSGSGLVSNAITQLVTVRCKNLSSLDLHGCNRVPSSALVDLLEGLPRLTKLVLSDTQSNTQVLSAVCSTCKMLRELDISHCKKIVSSSLLHLVYDQTQQSFGCSKLRVLIAAGIEPRSKTEAFIQAVAFVLLALPCLEYLDNSCVMEALYLIHKQQFEELKSVDGFPSLSEVAEMRRNLHADNGGSHAALSLKRVNEVEEHTLDIFSSLCQRVAEVVISLSDHPVSGWSSISWSHLTHLTVQCTGHSGRPLSQMLPVLDGLGVRLQLLSLNGFMYDDEFALCAILNLCPNLRVFQGHLSPPTDNSRVAQHVLAEDPDAEPIIYDLKLIQKDFHHLRLLSVLMSDCPGPLPLQHAVVLGATLSCLLMKSTKLENISLLSMPFSLDRIFQYVLEPQTTALMRMRELSLCQSRVSSSTVRLLMDATNQLSSLNLSLCPDIHRKDYDQFLKTVQKRGFDLDISWQ</sequence>
<dbReference type="InterPro" id="IPR006553">
    <property type="entry name" value="Leu-rich_rpt_Cys-con_subtyp"/>
</dbReference>
<dbReference type="EMBL" id="JANPWB010000002">
    <property type="protein sequence ID" value="KAJ1211788.1"/>
    <property type="molecule type" value="Genomic_DNA"/>
</dbReference>
<dbReference type="GO" id="GO:0019005">
    <property type="term" value="C:SCF ubiquitin ligase complex"/>
    <property type="evidence" value="ECO:0007669"/>
    <property type="project" value="TreeGrafter"/>
</dbReference>
<dbReference type="SUPFAM" id="SSF52047">
    <property type="entry name" value="RNI-like"/>
    <property type="match status" value="1"/>
</dbReference>
<gene>
    <name evidence="1" type="ORF">NDU88_007139</name>
</gene>